<keyword evidence="1" id="KW-0732">Signal</keyword>
<dbReference type="AlphaFoldDB" id="A0AAN6RZ21"/>
<accession>A0AAN6RZ21</accession>
<proteinExistence type="predicted"/>
<evidence type="ECO:0000313" key="2">
    <source>
        <dbReference type="EMBL" id="KAK3934460.1"/>
    </source>
</evidence>
<sequence length="216" mass="24164">MSTTILCGFKVSVAVLDAFLTANGLDETEGRPQYYPDHPDKDKISALLYKKIVSKAEAAAAGGSGSGSTASIDKNKFRVMMPSTEGMQHSFVAYVTYAWFTVYAHRELRVDEDLPAEIPTGFEELRKEILSFADPSRGVPESEKIGDEEGHMGLFVVYTYGYKGEYAPPWAYERNGPFKCDQCDAVFTGMMPWDRRQEHRIEVHGVKESRNPFPEG</sequence>
<evidence type="ECO:0008006" key="4">
    <source>
        <dbReference type="Google" id="ProtNLM"/>
    </source>
</evidence>
<feature type="chain" id="PRO_5043034536" description="C2H2-type domain-containing protein" evidence="1">
    <location>
        <begin position="25"/>
        <end position="216"/>
    </location>
</feature>
<evidence type="ECO:0000313" key="3">
    <source>
        <dbReference type="Proteomes" id="UP001303473"/>
    </source>
</evidence>
<organism evidence="2 3">
    <name type="scientific">Diplogelasinospora grovesii</name>
    <dbReference type="NCBI Taxonomy" id="303347"/>
    <lineage>
        <taxon>Eukaryota</taxon>
        <taxon>Fungi</taxon>
        <taxon>Dikarya</taxon>
        <taxon>Ascomycota</taxon>
        <taxon>Pezizomycotina</taxon>
        <taxon>Sordariomycetes</taxon>
        <taxon>Sordariomycetidae</taxon>
        <taxon>Sordariales</taxon>
        <taxon>Diplogelasinosporaceae</taxon>
        <taxon>Diplogelasinospora</taxon>
    </lineage>
</organism>
<comment type="caution">
    <text evidence="2">The sequence shown here is derived from an EMBL/GenBank/DDBJ whole genome shotgun (WGS) entry which is preliminary data.</text>
</comment>
<dbReference type="EMBL" id="MU853988">
    <property type="protein sequence ID" value="KAK3934460.1"/>
    <property type="molecule type" value="Genomic_DNA"/>
</dbReference>
<keyword evidence="3" id="KW-1185">Reference proteome</keyword>
<gene>
    <name evidence="2" type="ORF">QBC46DRAFT_399723</name>
</gene>
<feature type="signal peptide" evidence="1">
    <location>
        <begin position="1"/>
        <end position="24"/>
    </location>
</feature>
<reference evidence="3" key="1">
    <citation type="journal article" date="2023" name="Mol. Phylogenet. Evol.">
        <title>Genome-scale phylogeny and comparative genomics of the fungal order Sordariales.</title>
        <authorList>
            <person name="Hensen N."/>
            <person name="Bonometti L."/>
            <person name="Westerberg I."/>
            <person name="Brannstrom I.O."/>
            <person name="Guillou S."/>
            <person name="Cros-Aarteil S."/>
            <person name="Calhoun S."/>
            <person name="Haridas S."/>
            <person name="Kuo A."/>
            <person name="Mondo S."/>
            <person name="Pangilinan J."/>
            <person name="Riley R."/>
            <person name="LaButti K."/>
            <person name="Andreopoulos B."/>
            <person name="Lipzen A."/>
            <person name="Chen C."/>
            <person name="Yan M."/>
            <person name="Daum C."/>
            <person name="Ng V."/>
            <person name="Clum A."/>
            <person name="Steindorff A."/>
            <person name="Ohm R.A."/>
            <person name="Martin F."/>
            <person name="Silar P."/>
            <person name="Natvig D.O."/>
            <person name="Lalanne C."/>
            <person name="Gautier V."/>
            <person name="Ament-Velasquez S.L."/>
            <person name="Kruys A."/>
            <person name="Hutchinson M.I."/>
            <person name="Powell A.J."/>
            <person name="Barry K."/>
            <person name="Miller A.N."/>
            <person name="Grigoriev I.V."/>
            <person name="Debuchy R."/>
            <person name="Gladieux P."/>
            <person name="Hiltunen Thoren M."/>
            <person name="Johannesson H."/>
        </authorList>
    </citation>
    <scope>NUCLEOTIDE SEQUENCE [LARGE SCALE GENOMIC DNA]</scope>
    <source>
        <strain evidence="3">CBS 340.73</strain>
    </source>
</reference>
<dbReference type="Proteomes" id="UP001303473">
    <property type="component" value="Unassembled WGS sequence"/>
</dbReference>
<protein>
    <recommendedName>
        <fullName evidence="4">C2H2-type domain-containing protein</fullName>
    </recommendedName>
</protein>
<name>A0AAN6RZ21_9PEZI</name>
<evidence type="ECO:0000256" key="1">
    <source>
        <dbReference type="SAM" id="SignalP"/>
    </source>
</evidence>